<evidence type="ECO:0000259" key="1">
    <source>
        <dbReference type="Pfam" id="PF00206"/>
    </source>
</evidence>
<feature type="non-terminal residue" evidence="2">
    <location>
        <position position="146"/>
    </location>
</feature>
<dbReference type="Pfam" id="PF00206">
    <property type="entry name" value="Lyase_1"/>
    <property type="match status" value="1"/>
</dbReference>
<evidence type="ECO:0000313" key="2">
    <source>
        <dbReference type="EMBL" id="HDD31640.1"/>
    </source>
</evidence>
<proteinExistence type="predicted"/>
<gene>
    <name evidence="2" type="ORF">ENF72_03320</name>
</gene>
<protein>
    <submittedName>
        <fullName evidence="2">Argininosuccinate lyase</fullName>
    </submittedName>
</protein>
<dbReference type="SUPFAM" id="SSF48557">
    <property type="entry name" value="L-aspartase-like"/>
    <property type="match status" value="1"/>
</dbReference>
<dbReference type="PANTHER" id="PTHR43814">
    <property type="entry name" value="ARGININOSUCCINATE LYASE"/>
    <property type="match status" value="1"/>
</dbReference>
<dbReference type="Gene3D" id="1.20.200.10">
    <property type="entry name" value="Fumarase/aspartase (Central domain)"/>
    <property type="match status" value="1"/>
</dbReference>
<dbReference type="GO" id="GO:0042450">
    <property type="term" value="P:L-arginine biosynthetic process via ornithine"/>
    <property type="evidence" value="ECO:0007669"/>
    <property type="project" value="InterPro"/>
</dbReference>
<organism evidence="2">
    <name type="scientific">Thermococcus litoralis</name>
    <dbReference type="NCBI Taxonomy" id="2265"/>
    <lineage>
        <taxon>Archaea</taxon>
        <taxon>Methanobacteriati</taxon>
        <taxon>Methanobacteriota</taxon>
        <taxon>Thermococci</taxon>
        <taxon>Thermococcales</taxon>
        <taxon>Thermococcaceae</taxon>
        <taxon>Thermococcus</taxon>
    </lineage>
</organism>
<feature type="domain" description="Fumarate lyase N-terminal" evidence="1">
    <location>
        <begin position="16"/>
        <end position="146"/>
    </location>
</feature>
<sequence length="146" mass="16602">MYRNPLLGDVDFNILAYTSSMEDDKEIVSEVIETLIAHVKVLTTQGLIPAEKGHKILKELKKLLQNPSPLFSINAEDVHEAIEIYLKEKLGKDEGYLALGKSRNDHVSAALRLKTKKLLIEQLKELITLRKVLLEKAEEHIYTIMP</sequence>
<comment type="caution">
    <text evidence="2">The sequence shown here is derived from an EMBL/GenBank/DDBJ whole genome shotgun (WGS) entry which is preliminary data.</text>
</comment>
<dbReference type="InterPro" id="IPR009049">
    <property type="entry name" value="Argininosuccinate_lyase"/>
</dbReference>
<dbReference type="InterPro" id="IPR008948">
    <property type="entry name" value="L-Aspartase-like"/>
</dbReference>
<dbReference type="AlphaFoldDB" id="A0A7C0XZ76"/>
<reference evidence="2" key="1">
    <citation type="journal article" date="2020" name="mSystems">
        <title>Genome- and Community-Level Interaction Insights into Carbon Utilization and Element Cycling Functions of Hydrothermarchaeota in Hydrothermal Sediment.</title>
        <authorList>
            <person name="Zhou Z."/>
            <person name="Liu Y."/>
            <person name="Xu W."/>
            <person name="Pan J."/>
            <person name="Luo Z.H."/>
            <person name="Li M."/>
        </authorList>
    </citation>
    <scope>NUCLEOTIDE SEQUENCE [LARGE SCALE GENOMIC DNA]</scope>
    <source>
        <strain evidence="2">HyVt-151</strain>
    </source>
</reference>
<dbReference type="InterPro" id="IPR022761">
    <property type="entry name" value="Fumarate_lyase_N"/>
</dbReference>
<dbReference type="GO" id="GO:0004056">
    <property type="term" value="F:argininosuccinate lyase activity"/>
    <property type="evidence" value="ECO:0007669"/>
    <property type="project" value="InterPro"/>
</dbReference>
<accession>A0A7C0XZ76</accession>
<dbReference type="EMBL" id="DQYG01000140">
    <property type="protein sequence ID" value="HDD31640.1"/>
    <property type="molecule type" value="Genomic_DNA"/>
</dbReference>
<dbReference type="Gene3D" id="1.10.275.10">
    <property type="entry name" value="Fumarase/aspartase (N-terminal domain)"/>
    <property type="match status" value="1"/>
</dbReference>
<dbReference type="Proteomes" id="UP000886210">
    <property type="component" value="Unassembled WGS sequence"/>
</dbReference>
<dbReference type="InterPro" id="IPR024083">
    <property type="entry name" value="Fumarase/histidase_N"/>
</dbReference>
<keyword evidence="2" id="KW-0456">Lyase</keyword>
<name>A0A7C0XZ76_THELI</name>
<dbReference type="PANTHER" id="PTHR43814:SF1">
    <property type="entry name" value="ARGININOSUCCINATE LYASE"/>
    <property type="match status" value="1"/>
</dbReference>
<dbReference type="GO" id="GO:0005829">
    <property type="term" value="C:cytosol"/>
    <property type="evidence" value="ECO:0007669"/>
    <property type="project" value="TreeGrafter"/>
</dbReference>